<dbReference type="EMBL" id="RCYA01000001">
    <property type="protein sequence ID" value="RYT46444.1"/>
    <property type="molecule type" value="Genomic_DNA"/>
</dbReference>
<evidence type="ECO:0000313" key="1">
    <source>
        <dbReference type="EMBL" id="RYT46444.1"/>
    </source>
</evidence>
<reference evidence="1 2" key="1">
    <citation type="journal article" date="2019" name="Science, e1252229">
        <title>Invertible promoters mediate bacterial phase variation, antibiotic resistance, and host adaptation in the gut.</title>
        <authorList>
            <person name="Jiang X."/>
            <person name="Hall A.B."/>
            <person name="Arthur T.D."/>
            <person name="Plichta D.R."/>
            <person name="Covington C.T."/>
            <person name="Poyet M."/>
            <person name="Crothers J."/>
            <person name="Moses P.L."/>
            <person name="Tolonen A.C."/>
            <person name="Vlamakis H."/>
            <person name="Alm E.J."/>
            <person name="Xavier R.J."/>
        </authorList>
    </citation>
    <scope>NUCLEOTIDE SEQUENCE [LARGE SCALE GENOMIC DNA]</scope>
    <source>
        <strain evidence="2">ca_0067</strain>
    </source>
</reference>
<proteinExistence type="predicted"/>
<name>A0ABY0I088_CITAM</name>
<organism evidence="1 2">
    <name type="scientific">Citrobacter amalonaticus</name>
    <dbReference type="NCBI Taxonomy" id="35703"/>
    <lineage>
        <taxon>Bacteria</taxon>
        <taxon>Pseudomonadati</taxon>
        <taxon>Pseudomonadota</taxon>
        <taxon>Gammaproteobacteria</taxon>
        <taxon>Enterobacterales</taxon>
        <taxon>Enterobacteriaceae</taxon>
        <taxon>Citrobacter</taxon>
    </lineage>
</organism>
<dbReference type="Proteomes" id="UP000292985">
    <property type="component" value="Unassembled WGS sequence"/>
</dbReference>
<keyword evidence="2" id="KW-1185">Reference proteome</keyword>
<sequence>MTTITREQAQAVSDLKAGYTLGHADVAILKELARIALASLEAVPVYQVVYDSDTWRDINQTQFADHVNHGSPVRIVYAAPPAPVVPPEKNDSDYVTDCHGVPSLEDCAHQRGWNECRAAILQGAEPVSNRDELLTVCAEAYQVVGAMAEALGVFDSTEVQKVMDNLSQQKLVHADVLPFAVPGGNSPVIPDSLVMATIIDV</sequence>
<protein>
    <submittedName>
        <fullName evidence="1">Uncharacterized protein</fullName>
    </submittedName>
</protein>
<accession>A0ABY0I088</accession>
<evidence type="ECO:0000313" key="2">
    <source>
        <dbReference type="Proteomes" id="UP000292985"/>
    </source>
</evidence>
<gene>
    <name evidence="1" type="ORF">EAJ18_01885</name>
</gene>
<comment type="caution">
    <text evidence="1">The sequence shown here is derived from an EMBL/GenBank/DDBJ whole genome shotgun (WGS) entry which is preliminary data.</text>
</comment>